<dbReference type="GO" id="GO:0051287">
    <property type="term" value="F:NAD binding"/>
    <property type="evidence" value="ECO:0007669"/>
    <property type="project" value="InterPro"/>
</dbReference>
<dbReference type="InterPro" id="IPR036291">
    <property type="entry name" value="NAD(P)-bd_dom_sf"/>
</dbReference>
<dbReference type="InterPro" id="IPR006115">
    <property type="entry name" value="6PGDH_NADP-bd"/>
</dbReference>
<proteinExistence type="inferred from homology"/>
<feature type="domain" description="6-phosphogluconate dehydrogenase NADP-binding" evidence="3">
    <location>
        <begin position="40"/>
        <end position="212"/>
    </location>
</feature>
<dbReference type="SUPFAM" id="SSF48179">
    <property type="entry name" value="6-phosphogluconate dehydrogenase C-terminal domain-like"/>
    <property type="match status" value="1"/>
</dbReference>
<dbReference type="InterPro" id="IPR051265">
    <property type="entry name" value="HIBADH-related_NP60_sf"/>
</dbReference>
<name>A0AAF0YIK2_9TREE</name>
<evidence type="ECO:0000259" key="3">
    <source>
        <dbReference type="Pfam" id="PF03446"/>
    </source>
</evidence>
<dbReference type="Pfam" id="PF14833">
    <property type="entry name" value="NAD_binding_11"/>
    <property type="match status" value="1"/>
</dbReference>
<dbReference type="Gene3D" id="3.40.50.720">
    <property type="entry name" value="NAD(P)-binding Rossmann-like Domain"/>
    <property type="match status" value="1"/>
</dbReference>
<dbReference type="SUPFAM" id="SSF51735">
    <property type="entry name" value="NAD(P)-binding Rossmann-fold domains"/>
    <property type="match status" value="1"/>
</dbReference>
<dbReference type="PANTHER" id="PTHR43580:SF8">
    <property type="entry name" value="6-PHOSPHOGLUCONATE DEHYDROGENASE NADP-BINDING DOMAIN-CONTAINING PROTEIN-RELATED"/>
    <property type="match status" value="1"/>
</dbReference>
<dbReference type="Pfam" id="PF03446">
    <property type="entry name" value="NAD_binding_2"/>
    <property type="match status" value="1"/>
</dbReference>
<dbReference type="RefSeq" id="XP_062631167.1">
    <property type="nucleotide sequence ID" value="XM_062775183.1"/>
</dbReference>
<dbReference type="InterPro" id="IPR013328">
    <property type="entry name" value="6PGD_dom2"/>
</dbReference>
<evidence type="ECO:0000313" key="5">
    <source>
        <dbReference type="EMBL" id="WOO85141.1"/>
    </source>
</evidence>
<feature type="domain" description="3-hydroxyisobutyrate dehydrogenase-like NAD-binding" evidence="4">
    <location>
        <begin position="225"/>
        <end position="338"/>
    </location>
</feature>
<dbReference type="PANTHER" id="PTHR43580">
    <property type="entry name" value="OXIDOREDUCTASE GLYR1-RELATED"/>
    <property type="match status" value="1"/>
</dbReference>
<evidence type="ECO:0000256" key="2">
    <source>
        <dbReference type="SAM" id="MobiDB-lite"/>
    </source>
</evidence>
<evidence type="ECO:0000259" key="4">
    <source>
        <dbReference type="Pfam" id="PF14833"/>
    </source>
</evidence>
<evidence type="ECO:0000256" key="1">
    <source>
        <dbReference type="ARBA" id="ARBA00007598"/>
    </source>
</evidence>
<dbReference type="AlphaFoldDB" id="A0AAF0YIK2"/>
<organism evidence="5 6">
    <name type="scientific">Vanrija pseudolonga</name>
    <dbReference type="NCBI Taxonomy" id="143232"/>
    <lineage>
        <taxon>Eukaryota</taxon>
        <taxon>Fungi</taxon>
        <taxon>Dikarya</taxon>
        <taxon>Basidiomycota</taxon>
        <taxon>Agaricomycotina</taxon>
        <taxon>Tremellomycetes</taxon>
        <taxon>Trichosporonales</taxon>
        <taxon>Trichosporonaceae</taxon>
        <taxon>Vanrija</taxon>
    </lineage>
</organism>
<sequence>MSAPRTPALSRVESAEPSGGSGPIPFSRPPTPSLNAEARYAFVGLGEMGKRMATNFARSLIGTPHAPLIVYNRGEEGLNNFKKWAASKEVPESAYTVVTDLKEIGRTAHLIITSIGGDDAIKEVYAQLFAGQEEDESKKQTIFVDTSTTYPTLSGQLERDASSKRGRTFLAAPVFGVPRAAEKAQLIIAMAGDLFAKKVASHLLVPAIGKKVMDLGSNVERAMSFKLVGNSLELGFIELISECFTLADQAGVGSEALVELIREQHSSPALVRYSERITKNKFDAEGGFNLHGGLTDSKHIRQLADTYNVPMPTMDVAHQHMITARAQGGEQMDWTALVAGTRIAAGLQPFAGKTRLEKWEE</sequence>
<evidence type="ECO:0000313" key="6">
    <source>
        <dbReference type="Proteomes" id="UP000827549"/>
    </source>
</evidence>
<dbReference type="PROSITE" id="PS00895">
    <property type="entry name" value="3_HYDROXYISOBUT_DH"/>
    <property type="match status" value="1"/>
</dbReference>
<dbReference type="InterPro" id="IPR002204">
    <property type="entry name" value="3-OH-isobutyrate_DH-rel_CS"/>
</dbReference>
<dbReference type="Gene3D" id="1.10.1040.10">
    <property type="entry name" value="N-(1-d-carboxylethyl)-l-norvaline Dehydrogenase, domain 2"/>
    <property type="match status" value="1"/>
</dbReference>
<dbReference type="InterPro" id="IPR029154">
    <property type="entry name" value="HIBADH-like_NADP-bd"/>
</dbReference>
<keyword evidence="6" id="KW-1185">Reference proteome</keyword>
<dbReference type="Proteomes" id="UP000827549">
    <property type="component" value="Chromosome 6"/>
</dbReference>
<dbReference type="GeneID" id="87811804"/>
<gene>
    <name evidence="5" type="primary">yfjR</name>
    <name evidence="5" type="ORF">LOC62_06G008640</name>
</gene>
<protein>
    <submittedName>
        <fullName evidence="5">Purtative oxidoreductase YfjR</fullName>
    </submittedName>
</protein>
<dbReference type="EMBL" id="CP086719">
    <property type="protein sequence ID" value="WOO85141.1"/>
    <property type="molecule type" value="Genomic_DNA"/>
</dbReference>
<accession>A0AAF0YIK2</accession>
<dbReference type="InterPro" id="IPR008927">
    <property type="entry name" value="6-PGluconate_DH-like_C_sf"/>
</dbReference>
<comment type="similarity">
    <text evidence="1">Belongs to the HIBADH-related family. NP60 subfamily.</text>
</comment>
<feature type="region of interest" description="Disordered" evidence="2">
    <location>
        <begin position="1"/>
        <end position="32"/>
    </location>
</feature>
<reference evidence="5" key="1">
    <citation type="submission" date="2023-10" db="EMBL/GenBank/DDBJ databases">
        <authorList>
            <person name="Noh H."/>
        </authorList>
    </citation>
    <scope>NUCLEOTIDE SEQUENCE</scope>
    <source>
        <strain evidence="5">DUCC4014</strain>
    </source>
</reference>
<dbReference type="GO" id="GO:0016491">
    <property type="term" value="F:oxidoreductase activity"/>
    <property type="evidence" value="ECO:0007669"/>
    <property type="project" value="InterPro"/>
</dbReference>
<dbReference type="GO" id="GO:0050661">
    <property type="term" value="F:NADP binding"/>
    <property type="evidence" value="ECO:0007669"/>
    <property type="project" value="InterPro"/>
</dbReference>